<sequence>MRFLGGLYLGPIKSDFVDFGVFRLSSMSSFERDDSEDDEFVVTSGNVQANVPFQKQNGSVVTNGTIDLDTNPTLKDGTPIYDLDLATMEDKPWRKPFASTSFFIFYSQSDRSNCRRFLELLSQSKYENCRDSFFHLILLNCEPFIFHDASASKHIAAVFILSILFR</sequence>
<dbReference type="AlphaFoldDB" id="A0A914NDR4"/>
<dbReference type="WBParaSite" id="Minc3s05643g38577">
    <property type="protein sequence ID" value="Minc3s05643g38577"/>
    <property type="gene ID" value="Minc3s05643g38577"/>
</dbReference>
<accession>A0A914NDR4</accession>
<proteinExistence type="predicted"/>
<name>A0A914NDR4_MELIC</name>
<evidence type="ECO:0000313" key="1">
    <source>
        <dbReference type="Proteomes" id="UP000887563"/>
    </source>
</evidence>
<protein>
    <submittedName>
        <fullName evidence="2">Uncharacterized protein</fullName>
    </submittedName>
</protein>
<dbReference type="Proteomes" id="UP000887563">
    <property type="component" value="Unplaced"/>
</dbReference>
<keyword evidence="1" id="KW-1185">Reference proteome</keyword>
<evidence type="ECO:0000313" key="2">
    <source>
        <dbReference type="WBParaSite" id="Minc3s05643g38577"/>
    </source>
</evidence>
<reference evidence="2" key="1">
    <citation type="submission" date="2022-11" db="UniProtKB">
        <authorList>
            <consortium name="WormBaseParasite"/>
        </authorList>
    </citation>
    <scope>IDENTIFICATION</scope>
</reference>
<organism evidence="1 2">
    <name type="scientific">Meloidogyne incognita</name>
    <name type="common">Southern root-knot nematode worm</name>
    <name type="synonym">Oxyuris incognita</name>
    <dbReference type="NCBI Taxonomy" id="6306"/>
    <lineage>
        <taxon>Eukaryota</taxon>
        <taxon>Metazoa</taxon>
        <taxon>Ecdysozoa</taxon>
        <taxon>Nematoda</taxon>
        <taxon>Chromadorea</taxon>
        <taxon>Rhabditida</taxon>
        <taxon>Tylenchina</taxon>
        <taxon>Tylenchomorpha</taxon>
        <taxon>Tylenchoidea</taxon>
        <taxon>Meloidogynidae</taxon>
        <taxon>Meloidogyninae</taxon>
        <taxon>Meloidogyne</taxon>
        <taxon>Meloidogyne incognita group</taxon>
    </lineage>
</organism>